<evidence type="ECO:0000313" key="3">
    <source>
        <dbReference type="Proteomes" id="UP000007842"/>
    </source>
</evidence>
<protein>
    <submittedName>
        <fullName evidence="2">Secreted protein</fullName>
    </submittedName>
</protein>
<dbReference type="Pfam" id="PF19664">
    <property type="entry name" value="DUF6167"/>
    <property type="match status" value="1"/>
</dbReference>
<feature type="compositionally biased region" description="Basic residues" evidence="1">
    <location>
        <begin position="99"/>
        <end position="110"/>
    </location>
</feature>
<gene>
    <name evidence="2" type="ordered locus">SCATT_53190</name>
</gene>
<dbReference type="KEGG" id="scy:SCATT_53190"/>
<dbReference type="PATRIC" id="fig|1003195.11.peg.6745"/>
<reference evidence="3" key="1">
    <citation type="submission" date="2011-12" db="EMBL/GenBank/DDBJ databases">
        <title>Complete genome sequence of Streptomyces cattleya strain DSM 46488.</title>
        <authorList>
            <person name="Ou H.-Y."/>
            <person name="Li P."/>
            <person name="Zhao C."/>
            <person name="O'Hagan D."/>
            <person name="Deng Z."/>
        </authorList>
    </citation>
    <scope>NUCLEOTIDE SEQUENCE [LARGE SCALE GENOMIC DNA]</scope>
    <source>
        <strain evidence="3">ATCC 35852 / DSM 46488 / JCM 4925 / NBRC 14057 / NRRL 8057</strain>
    </source>
</reference>
<proteinExistence type="predicted"/>
<dbReference type="AlphaFoldDB" id="F8K4X1"/>
<accession>G8X3T5</accession>
<dbReference type="OrthoDB" id="3538051at2"/>
<dbReference type="KEGG" id="sct:SCAT_5322"/>
<dbReference type="Proteomes" id="UP000007842">
    <property type="component" value="Chromosome"/>
</dbReference>
<evidence type="ECO:0000313" key="2">
    <source>
        <dbReference type="EMBL" id="AEW97690.1"/>
    </source>
</evidence>
<dbReference type="STRING" id="1003195.SCATT_53190"/>
<accession>F8K4X1</accession>
<dbReference type="eggNOG" id="ENOG5033A8E">
    <property type="taxonomic scope" value="Bacteria"/>
</dbReference>
<name>F8K4X1_STREN</name>
<feature type="region of interest" description="Disordered" evidence="1">
    <location>
        <begin position="73"/>
        <end position="110"/>
    </location>
</feature>
<dbReference type="EMBL" id="CP003219">
    <property type="protein sequence ID" value="AEW97690.1"/>
    <property type="molecule type" value="Genomic_DNA"/>
</dbReference>
<dbReference type="HOGENOM" id="CLU_167343_0_0_11"/>
<keyword evidence="3" id="KW-1185">Reference proteome</keyword>
<sequence length="110" mass="12251">MFRRLFWFVAGIAAGTWATTKVNRAARRLAPDSLAATAADRAVRLGGRARQFALDVRAGMTEREQELHHALGLDGTPAELPGQRPEIAHRDRAATDHAYHRHVHKQKEGH</sequence>
<feature type="compositionally biased region" description="Basic and acidic residues" evidence="1">
    <location>
        <begin position="86"/>
        <end position="98"/>
    </location>
</feature>
<dbReference type="RefSeq" id="WP_014146024.1">
    <property type="nucleotide sequence ID" value="NC_016111.1"/>
</dbReference>
<organism evidence="2 3">
    <name type="scientific">Streptantibioticus cattleyicolor (strain ATCC 35852 / DSM 46488 / JCM 4925 / NBRC 14057 / NRRL 8057)</name>
    <name type="common">Streptomyces cattleya</name>
    <dbReference type="NCBI Taxonomy" id="1003195"/>
    <lineage>
        <taxon>Bacteria</taxon>
        <taxon>Bacillati</taxon>
        <taxon>Actinomycetota</taxon>
        <taxon>Actinomycetes</taxon>
        <taxon>Kitasatosporales</taxon>
        <taxon>Streptomycetaceae</taxon>
        <taxon>Streptantibioticus</taxon>
    </lineage>
</organism>
<evidence type="ECO:0000256" key="1">
    <source>
        <dbReference type="SAM" id="MobiDB-lite"/>
    </source>
</evidence>
<dbReference type="InterPro" id="IPR046165">
    <property type="entry name" value="DUF6167"/>
</dbReference>